<dbReference type="PANTHER" id="PTHR42695">
    <property type="entry name" value="GLUTAMINE AMIDOTRANSFERASE YLR126C-RELATED"/>
    <property type="match status" value="1"/>
</dbReference>
<organism evidence="2 3">
    <name type="scientific">Stenomitos frigidus ULC18</name>
    <dbReference type="NCBI Taxonomy" id="2107698"/>
    <lineage>
        <taxon>Bacteria</taxon>
        <taxon>Bacillati</taxon>
        <taxon>Cyanobacteriota</taxon>
        <taxon>Cyanophyceae</taxon>
        <taxon>Leptolyngbyales</taxon>
        <taxon>Leptolyngbyaceae</taxon>
        <taxon>Stenomitos</taxon>
    </lineage>
</organism>
<dbReference type="InterPro" id="IPR017926">
    <property type="entry name" value="GATASE"/>
</dbReference>
<reference evidence="2 3" key="2">
    <citation type="submission" date="2018-03" db="EMBL/GenBank/DDBJ databases">
        <title>The ancient ancestry and fast evolution of plastids.</title>
        <authorList>
            <person name="Moore K.R."/>
            <person name="Magnabosco C."/>
            <person name="Momper L."/>
            <person name="Gold D.A."/>
            <person name="Bosak T."/>
            <person name="Fournier G.P."/>
        </authorList>
    </citation>
    <scope>NUCLEOTIDE SEQUENCE [LARGE SCALE GENOMIC DNA]</scope>
    <source>
        <strain evidence="2 3">ULC18</strain>
    </source>
</reference>
<gene>
    <name evidence="2" type="ORF">C7B82_12950</name>
</gene>
<reference evidence="3" key="1">
    <citation type="submission" date="2018-02" db="EMBL/GenBank/DDBJ databases">
        <authorList>
            <person name="Moore K."/>
            <person name="Momper L."/>
        </authorList>
    </citation>
    <scope>NUCLEOTIDE SEQUENCE [LARGE SCALE GENOMIC DNA]</scope>
    <source>
        <strain evidence="3">ULC18</strain>
    </source>
</reference>
<dbReference type="InterPro" id="IPR044992">
    <property type="entry name" value="ChyE-like"/>
</dbReference>
<evidence type="ECO:0000313" key="2">
    <source>
        <dbReference type="EMBL" id="PSB28620.1"/>
    </source>
</evidence>
<proteinExistence type="predicted"/>
<dbReference type="Pfam" id="PF00117">
    <property type="entry name" value="GATase"/>
    <property type="match status" value="1"/>
</dbReference>
<dbReference type="Gene3D" id="3.40.50.880">
    <property type="match status" value="1"/>
</dbReference>
<evidence type="ECO:0000313" key="3">
    <source>
        <dbReference type="Proteomes" id="UP000239576"/>
    </source>
</evidence>
<keyword evidence="2" id="KW-0808">Transferase</keyword>
<dbReference type="GO" id="GO:0008483">
    <property type="term" value="F:transaminase activity"/>
    <property type="evidence" value="ECO:0007669"/>
    <property type="project" value="UniProtKB-KW"/>
</dbReference>
<keyword evidence="2" id="KW-0032">Aminotransferase</keyword>
<name>A0A2T1E7B0_9CYAN</name>
<dbReference type="PANTHER" id="PTHR42695:SF5">
    <property type="entry name" value="GLUTAMINE AMIDOTRANSFERASE YLR126C-RELATED"/>
    <property type="match status" value="1"/>
</dbReference>
<sequence>MTKQRAQLKILLLQIRDDAETCQEELDEFVRYSHLNAQQFTVLNAFTTPEFDVTCMDGYDALFVGGSSDASVTQPEQYPFVQQVNRLLVYCLEQSIPVFASCFGFQAAIEALGGTVILDVANMEMGTYPLQLTEAASVDVLFHDVPNGFWAVSGHKERALSLPEEAILLAYSELCPYHAFRIADKPFYGFQFHPEIDPADLKVRITRYQKRYLDSEAVLDAILQSLQQTPIANQLIKKFVDRILLGEAKG</sequence>
<dbReference type="OrthoDB" id="9813383at2"/>
<dbReference type="InterPro" id="IPR029062">
    <property type="entry name" value="Class_I_gatase-like"/>
</dbReference>
<comment type="caution">
    <text evidence="2">The sequence shown here is derived from an EMBL/GenBank/DDBJ whole genome shotgun (WGS) entry which is preliminary data.</text>
</comment>
<keyword evidence="3" id="KW-1185">Reference proteome</keyword>
<protein>
    <submittedName>
        <fullName evidence="2">Aminotransferase</fullName>
    </submittedName>
</protein>
<dbReference type="EMBL" id="PVWK01000077">
    <property type="protein sequence ID" value="PSB28620.1"/>
    <property type="molecule type" value="Genomic_DNA"/>
</dbReference>
<evidence type="ECO:0000259" key="1">
    <source>
        <dbReference type="Pfam" id="PF00117"/>
    </source>
</evidence>
<dbReference type="Proteomes" id="UP000239576">
    <property type="component" value="Unassembled WGS sequence"/>
</dbReference>
<dbReference type="AlphaFoldDB" id="A0A2T1E7B0"/>
<dbReference type="CDD" id="cd01741">
    <property type="entry name" value="GATase1_1"/>
    <property type="match status" value="1"/>
</dbReference>
<accession>A0A2T1E7B0</accession>
<feature type="domain" description="Glutamine amidotransferase" evidence="1">
    <location>
        <begin position="57"/>
        <end position="200"/>
    </location>
</feature>
<dbReference type="SUPFAM" id="SSF52317">
    <property type="entry name" value="Class I glutamine amidotransferase-like"/>
    <property type="match status" value="1"/>
</dbReference>
<dbReference type="PROSITE" id="PS51273">
    <property type="entry name" value="GATASE_TYPE_1"/>
    <property type="match status" value="1"/>
</dbReference>
<dbReference type="GO" id="GO:0005829">
    <property type="term" value="C:cytosol"/>
    <property type="evidence" value="ECO:0007669"/>
    <property type="project" value="TreeGrafter"/>
</dbReference>